<feature type="transmembrane region" description="Helical" evidence="1">
    <location>
        <begin position="39"/>
        <end position="59"/>
    </location>
</feature>
<keyword evidence="1" id="KW-1133">Transmembrane helix</keyword>
<evidence type="ECO:0000256" key="1">
    <source>
        <dbReference type="SAM" id="Phobius"/>
    </source>
</evidence>
<dbReference type="AlphaFoldDB" id="A0A368K1G9"/>
<gene>
    <name evidence="2" type="ORF">DUT91_21355</name>
</gene>
<keyword evidence="1" id="KW-0812">Transmembrane</keyword>
<feature type="transmembrane region" description="Helical" evidence="1">
    <location>
        <begin position="92"/>
        <end position="111"/>
    </location>
</feature>
<name>A0A368K1G9_9HYPH</name>
<evidence type="ECO:0000313" key="2">
    <source>
        <dbReference type="EMBL" id="RCS21840.1"/>
    </source>
</evidence>
<protein>
    <submittedName>
        <fullName evidence="2">Uncharacterized protein</fullName>
    </submittedName>
</protein>
<keyword evidence="3" id="KW-1185">Reference proteome</keyword>
<evidence type="ECO:0000313" key="3">
    <source>
        <dbReference type="Proteomes" id="UP000253420"/>
    </source>
</evidence>
<reference evidence="2 3" key="1">
    <citation type="submission" date="2018-07" db="EMBL/GenBank/DDBJ databases">
        <title>The draft genome of Phyllobacterium salinisoli.</title>
        <authorList>
            <person name="Liu L."/>
            <person name="Li L."/>
            <person name="Zhang X."/>
            <person name="Liang L."/>
        </authorList>
    </citation>
    <scope>NUCLEOTIDE SEQUENCE [LARGE SCALE GENOMIC DNA]</scope>
    <source>
        <strain evidence="2 3">LLAN61</strain>
    </source>
</reference>
<organism evidence="2 3">
    <name type="scientific">Phyllobacterium salinisoli</name>
    <dbReference type="NCBI Taxonomy" id="1899321"/>
    <lineage>
        <taxon>Bacteria</taxon>
        <taxon>Pseudomonadati</taxon>
        <taxon>Pseudomonadota</taxon>
        <taxon>Alphaproteobacteria</taxon>
        <taxon>Hyphomicrobiales</taxon>
        <taxon>Phyllobacteriaceae</taxon>
        <taxon>Phyllobacterium</taxon>
    </lineage>
</organism>
<feature type="transmembrane region" description="Helical" evidence="1">
    <location>
        <begin position="66"/>
        <end position="86"/>
    </location>
</feature>
<keyword evidence="1" id="KW-0472">Membrane</keyword>
<dbReference type="EMBL" id="QOZG01000013">
    <property type="protein sequence ID" value="RCS21840.1"/>
    <property type="molecule type" value="Genomic_DNA"/>
</dbReference>
<accession>A0A368K1G9</accession>
<feature type="transmembrane region" description="Helical" evidence="1">
    <location>
        <begin position="7"/>
        <end position="27"/>
    </location>
</feature>
<dbReference type="Proteomes" id="UP000253420">
    <property type="component" value="Unassembled WGS sequence"/>
</dbReference>
<comment type="caution">
    <text evidence="2">The sequence shown here is derived from an EMBL/GenBank/DDBJ whole genome shotgun (WGS) entry which is preliminary data.</text>
</comment>
<sequence>MIMSRATSAGVIALGAAAGLIISLIAYTTRSSGINGTGGALLVIASSTAILLAALALVIWTSMRGWLPGTLIFLLILGILGTAFAAYLLDSAWLLVAMAVCLVGWFLTVGARRAPVVRSVRSVKGKASS</sequence>
<proteinExistence type="predicted"/>